<organism evidence="2 3">
    <name type="scientific">Clostridium disporicum</name>
    <dbReference type="NCBI Taxonomy" id="84024"/>
    <lineage>
        <taxon>Bacteria</taxon>
        <taxon>Bacillati</taxon>
        <taxon>Bacillota</taxon>
        <taxon>Clostridia</taxon>
        <taxon>Eubacteriales</taxon>
        <taxon>Clostridiaceae</taxon>
        <taxon>Clostridium</taxon>
    </lineage>
</organism>
<dbReference type="AlphaFoldDB" id="A0A174BA82"/>
<dbReference type="PROSITE" id="PS51340">
    <property type="entry name" value="MOSC"/>
    <property type="match status" value="1"/>
</dbReference>
<dbReference type="Proteomes" id="UP000095594">
    <property type="component" value="Unassembled WGS sequence"/>
</dbReference>
<dbReference type="InterPro" id="IPR011037">
    <property type="entry name" value="Pyrv_Knase-like_insert_dom_sf"/>
</dbReference>
<dbReference type="EMBL" id="CYZX01000004">
    <property type="protein sequence ID" value="CUN96650.1"/>
    <property type="molecule type" value="Genomic_DNA"/>
</dbReference>
<dbReference type="RefSeq" id="WP_055264014.1">
    <property type="nucleotide sequence ID" value="NZ_CABIXQ010000004.1"/>
</dbReference>
<accession>A0A174BA82</accession>
<dbReference type="PANTHER" id="PTHR36930">
    <property type="entry name" value="METAL-SULFUR CLUSTER BIOSYNTHESIS PROTEINS YUAD-RELATED"/>
    <property type="match status" value="1"/>
</dbReference>
<dbReference type="Gene3D" id="2.40.33.20">
    <property type="entry name" value="PK beta-barrel domain-like"/>
    <property type="match status" value="1"/>
</dbReference>
<dbReference type="GO" id="GO:0030170">
    <property type="term" value="F:pyridoxal phosphate binding"/>
    <property type="evidence" value="ECO:0007669"/>
    <property type="project" value="InterPro"/>
</dbReference>
<dbReference type="OrthoDB" id="9789048at2"/>
<dbReference type="PANTHER" id="PTHR36930:SF1">
    <property type="entry name" value="MOSC DOMAIN-CONTAINING PROTEIN"/>
    <property type="match status" value="1"/>
</dbReference>
<name>A0A174BA82_9CLOT</name>
<evidence type="ECO:0000313" key="2">
    <source>
        <dbReference type="EMBL" id="CUN96650.1"/>
    </source>
</evidence>
<evidence type="ECO:0000259" key="1">
    <source>
        <dbReference type="PROSITE" id="PS51340"/>
    </source>
</evidence>
<evidence type="ECO:0000313" key="3">
    <source>
        <dbReference type="Proteomes" id="UP000095594"/>
    </source>
</evidence>
<dbReference type="GO" id="GO:0030151">
    <property type="term" value="F:molybdenum ion binding"/>
    <property type="evidence" value="ECO:0007669"/>
    <property type="project" value="InterPro"/>
</dbReference>
<reference evidence="2 3" key="1">
    <citation type="submission" date="2015-09" db="EMBL/GenBank/DDBJ databases">
        <authorList>
            <consortium name="Pathogen Informatics"/>
        </authorList>
    </citation>
    <scope>NUCLEOTIDE SEQUENCE [LARGE SCALE GENOMIC DNA]</scope>
    <source>
        <strain evidence="2 3">2789STDY5834856</strain>
    </source>
</reference>
<feature type="domain" description="MOSC" evidence="1">
    <location>
        <begin position="18"/>
        <end position="142"/>
    </location>
</feature>
<dbReference type="SUPFAM" id="SSF50800">
    <property type="entry name" value="PK beta-barrel domain-like"/>
    <property type="match status" value="1"/>
</dbReference>
<dbReference type="InterPro" id="IPR052716">
    <property type="entry name" value="MOSC_domain"/>
</dbReference>
<dbReference type="GO" id="GO:0003824">
    <property type="term" value="F:catalytic activity"/>
    <property type="evidence" value="ECO:0007669"/>
    <property type="project" value="InterPro"/>
</dbReference>
<dbReference type="InterPro" id="IPR005302">
    <property type="entry name" value="MoCF_Sase_C"/>
</dbReference>
<sequence>MCKVIAVCTSEKKGTAKQMVDEANLIEEFGIEGDAHAGKWHRQVSLLGLEKIDEFNSKGGGVNFGDFGENLVISGIELTKMPIGQRFKVGETILELTQIGKQCHDKCEIFYRVGQCIMPTNGVFTRVIKGGKVRVGDEVILLESERKTLSL</sequence>
<gene>
    <name evidence="2" type="ORF">ERS852471_00725</name>
</gene>
<proteinExistence type="predicted"/>
<protein>
    <submittedName>
        <fullName evidence="2">MOSC domain-containing protein</fullName>
    </submittedName>
</protein>
<dbReference type="Pfam" id="PF03473">
    <property type="entry name" value="MOSC"/>
    <property type="match status" value="1"/>
</dbReference>